<feature type="domain" description="Carboxylesterase type B" evidence="2">
    <location>
        <begin position="34"/>
        <end position="569"/>
    </location>
</feature>
<dbReference type="EMBL" id="JACKWZ010000001">
    <property type="protein sequence ID" value="KAF9424724.1"/>
    <property type="molecule type" value="Genomic_DNA"/>
</dbReference>
<gene>
    <name evidence="3" type="ORF">HW555_000025</name>
</gene>
<feature type="domain" description="Carboxylesterase type B" evidence="2">
    <location>
        <begin position="586"/>
        <end position="1116"/>
    </location>
</feature>
<evidence type="ECO:0000313" key="3">
    <source>
        <dbReference type="EMBL" id="KAF9424724.1"/>
    </source>
</evidence>
<keyword evidence="1" id="KW-0325">Glycoprotein</keyword>
<dbReference type="Proteomes" id="UP000648187">
    <property type="component" value="Unassembled WGS sequence"/>
</dbReference>
<dbReference type="Pfam" id="PF00135">
    <property type="entry name" value="COesterase"/>
    <property type="match status" value="2"/>
</dbReference>
<accession>A0A835GSM9</accession>
<dbReference type="SUPFAM" id="SSF53474">
    <property type="entry name" value="alpha/beta-Hydrolases"/>
    <property type="match status" value="2"/>
</dbReference>
<evidence type="ECO:0000259" key="2">
    <source>
        <dbReference type="Pfam" id="PF00135"/>
    </source>
</evidence>
<sequence length="1139" mass="130033">MSIGVFVDPYNNWKKGLEVKHKEFSKTLQKCEETPVVETNNGPISGKILKTLIKNVEYYGFMGIPYAAPPVGKLRFMAPVPADPWDETLKATREKPACIQFNNDIKKGQDLGWYGVEDCLYLDVFTPGIDEESRPVIVFIYNEHFQNSYNKSKDYAPDFFIEEDVIVVTLSHRLSAFGFLSLENEMVPGNSGLKDIVEGLEWVRDNIKQFGGNSDRITLMGLEGGAAAIDLLIHSKAKDLFQAAILHSGSSWASAYLQEDVRDRAFKLGELVERTSTNDIQLLNELQNIPAPDLLTKDVHASPDDYFKQTQKSVVAFSPIVEKQPNGLITEYPEDSTENIDIPIMIGSNSREALEPMMQYLIEPRYITFLRKDFPLLLPRRLRFQFDPLKDVYDDASKDVRDFYFKNGEINLKSVPDLLTYMGDASVNYVVDYTARVYSERSEKPVYYYYFDYNSNLNENKNNLMKYSNMEEGTWGTATGDEMCYLFKCPALADEYLKLEKNVPEEKVIQRKMIKMWTNFAKYGNPTPEEDEDLGLKWPAYTVAKKEYLHIDKHMQIKQDLNKKRYEFWDQFIDKWGPMAVNGVISKIAGVEVKSILKNEKYYSFMGIPYAKPPLGKHRFLAPEPHEGWTDVLDAKKERKTCSQMNLPMRPLKKHGFCGQDDCLTLSIYTPKLPSNEELSMPVVVFLYNEHFKVSHNASREYGPDFFVKEGVILVSIQHRIGAFGFLAFNDEKLPGNNGFRDVIMALKWLQQNIHKFGGDPYSITLMGVDGGAAMVDLLLLSPKAKGLFSKAILQSGTAWNPVHMPPNPVDKATALAKQLERTAVTSTNLLEELSSISSMEIATAESMSVDADEGRRIQSGSVPFGPVVEPDHPEAIITSRPENSKIDIDIPVMIGYNSREGIEINERFLRKPQYLTFADRDFLMVFPIKVDYHFQLNTNSYRKAVEEIKEFYFDEAYVKISKPGEYLTYVADVMVLYPIDYALRKYVNESSSPVYYYTFDYSGELNMRKNNVMEEAVTMEGTWGAATGDELCYLFVCKPISKLYKKILEDEDSEELKVIRNMVKLWTNFAKSGNPTPAGSDFVWTPASKEDKDCLVISDELQMKKNLHADRIKFWDDFLAKYKALAVDGVIKDDKDEL</sequence>
<reference evidence="3" key="1">
    <citation type="submission" date="2020-08" db="EMBL/GenBank/DDBJ databases">
        <title>Spodoptera exigua strain:BAW_Kor-Di-RS1 Genome sequencing and assembly.</title>
        <authorList>
            <person name="Kim J."/>
            <person name="Nam H.Y."/>
            <person name="Kwon M."/>
            <person name="Choi J.H."/>
            <person name="Cho S.R."/>
            <person name="Kim G.-H."/>
        </authorList>
    </citation>
    <scope>NUCLEOTIDE SEQUENCE</scope>
    <source>
        <strain evidence="3">BAW_Kor-Di-RS1</strain>
        <tissue evidence="3">Whole-body</tissue>
    </source>
</reference>
<keyword evidence="4" id="KW-1185">Reference proteome</keyword>
<dbReference type="InterPro" id="IPR002018">
    <property type="entry name" value="CarbesteraseB"/>
</dbReference>
<dbReference type="PROSITE" id="PS00941">
    <property type="entry name" value="CARBOXYLESTERASE_B_2"/>
    <property type="match status" value="2"/>
</dbReference>
<evidence type="ECO:0000256" key="1">
    <source>
        <dbReference type="ARBA" id="ARBA00023180"/>
    </source>
</evidence>
<evidence type="ECO:0000313" key="4">
    <source>
        <dbReference type="Proteomes" id="UP000648187"/>
    </source>
</evidence>
<organism evidence="3 4">
    <name type="scientific">Spodoptera exigua</name>
    <name type="common">Beet armyworm</name>
    <name type="synonym">Noctua fulgens</name>
    <dbReference type="NCBI Taxonomy" id="7107"/>
    <lineage>
        <taxon>Eukaryota</taxon>
        <taxon>Metazoa</taxon>
        <taxon>Ecdysozoa</taxon>
        <taxon>Arthropoda</taxon>
        <taxon>Hexapoda</taxon>
        <taxon>Insecta</taxon>
        <taxon>Pterygota</taxon>
        <taxon>Neoptera</taxon>
        <taxon>Endopterygota</taxon>
        <taxon>Lepidoptera</taxon>
        <taxon>Glossata</taxon>
        <taxon>Ditrysia</taxon>
        <taxon>Noctuoidea</taxon>
        <taxon>Noctuidae</taxon>
        <taxon>Amphipyrinae</taxon>
        <taxon>Spodoptera</taxon>
    </lineage>
</organism>
<dbReference type="InterPro" id="IPR019819">
    <property type="entry name" value="Carboxylesterase_B_CS"/>
</dbReference>
<name>A0A835GSM9_SPOEX</name>
<dbReference type="PANTHER" id="PTHR11559">
    <property type="entry name" value="CARBOXYLESTERASE"/>
    <property type="match status" value="1"/>
</dbReference>
<proteinExistence type="predicted"/>
<dbReference type="AlphaFoldDB" id="A0A835GSM9"/>
<protein>
    <recommendedName>
        <fullName evidence="2">Carboxylesterase type B domain-containing protein</fullName>
    </recommendedName>
</protein>
<dbReference type="InterPro" id="IPR029058">
    <property type="entry name" value="AB_hydrolase_fold"/>
</dbReference>
<comment type="caution">
    <text evidence="3">The sequence shown here is derived from an EMBL/GenBank/DDBJ whole genome shotgun (WGS) entry which is preliminary data.</text>
</comment>
<dbReference type="InterPro" id="IPR050309">
    <property type="entry name" value="Type-B_Carboxylest/Lipase"/>
</dbReference>
<dbReference type="Gene3D" id="3.40.50.1820">
    <property type="entry name" value="alpha/beta hydrolase"/>
    <property type="match status" value="2"/>
</dbReference>